<evidence type="ECO:0008006" key="4">
    <source>
        <dbReference type="Google" id="ProtNLM"/>
    </source>
</evidence>
<feature type="chain" id="PRO_5011748743" description="Lipoprotein" evidence="1">
    <location>
        <begin position="23"/>
        <end position="230"/>
    </location>
</feature>
<dbReference type="EMBL" id="FNZA01000002">
    <property type="protein sequence ID" value="SEI92670.1"/>
    <property type="molecule type" value="Genomic_DNA"/>
</dbReference>
<feature type="signal peptide" evidence="1">
    <location>
        <begin position="1"/>
        <end position="22"/>
    </location>
</feature>
<name>A0A1H6UWG3_9DEIO</name>
<evidence type="ECO:0000313" key="2">
    <source>
        <dbReference type="EMBL" id="SEI92670.1"/>
    </source>
</evidence>
<dbReference type="Proteomes" id="UP000199223">
    <property type="component" value="Unassembled WGS sequence"/>
</dbReference>
<dbReference type="AlphaFoldDB" id="A0A1H6UWG3"/>
<dbReference type="RefSeq" id="WP_092263484.1">
    <property type="nucleotide sequence ID" value="NZ_FNZA01000002.1"/>
</dbReference>
<sequence length="230" mass="24356">MKANVSLLLRAGGALALSALLASCFPPRVPDSSVSLSFTLPAGETPTPDAGLRLAAIYTVRGSEGPQVKVLAQGYLSGDRGNVYLTRSQLEQVDQANCLPYYHSAPRTQETVSVAGAKSCDISFVAYRAVGAGDGPTTANVRYLSHDTYSYAAQAYSYSFKVAGNGLSATERGTRQAGWTLVRHLVINPSATPSEFVVTRDSAPESSLNLPLRLHAPTDAFTSMSLKELP</sequence>
<keyword evidence="3" id="KW-1185">Reference proteome</keyword>
<dbReference type="STRING" id="856736.SAMN04488058_102238"/>
<gene>
    <name evidence="2" type="ORF">SAMN04488058_102238</name>
</gene>
<evidence type="ECO:0000313" key="3">
    <source>
        <dbReference type="Proteomes" id="UP000199223"/>
    </source>
</evidence>
<accession>A0A1H6UWG3</accession>
<dbReference type="OrthoDB" id="62803at2"/>
<protein>
    <recommendedName>
        <fullName evidence="4">Lipoprotein</fullName>
    </recommendedName>
</protein>
<proteinExistence type="predicted"/>
<organism evidence="2 3">
    <name type="scientific">Deinococcus reticulitermitis</name>
    <dbReference type="NCBI Taxonomy" id="856736"/>
    <lineage>
        <taxon>Bacteria</taxon>
        <taxon>Thermotogati</taxon>
        <taxon>Deinococcota</taxon>
        <taxon>Deinococci</taxon>
        <taxon>Deinococcales</taxon>
        <taxon>Deinococcaceae</taxon>
        <taxon>Deinococcus</taxon>
    </lineage>
</organism>
<keyword evidence="1" id="KW-0732">Signal</keyword>
<evidence type="ECO:0000256" key="1">
    <source>
        <dbReference type="SAM" id="SignalP"/>
    </source>
</evidence>
<reference evidence="3" key="1">
    <citation type="submission" date="2016-10" db="EMBL/GenBank/DDBJ databases">
        <authorList>
            <person name="Varghese N."/>
            <person name="Submissions S."/>
        </authorList>
    </citation>
    <scope>NUCLEOTIDE SEQUENCE [LARGE SCALE GENOMIC DNA]</scope>
    <source>
        <strain evidence="3">CGMCC 1.10218</strain>
    </source>
</reference>
<dbReference type="PROSITE" id="PS51257">
    <property type="entry name" value="PROKAR_LIPOPROTEIN"/>
    <property type="match status" value="1"/>
</dbReference>